<dbReference type="GO" id="GO:0005634">
    <property type="term" value="C:nucleus"/>
    <property type="evidence" value="ECO:0007669"/>
    <property type="project" value="UniProtKB-SubCell"/>
</dbReference>
<protein>
    <recommendedName>
        <fullName evidence="8">Transcription factor domain-containing protein</fullName>
    </recommendedName>
</protein>
<keyword evidence="4" id="KW-0539">Nucleus</keyword>
<evidence type="ECO:0000313" key="6">
    <source>
        <dbReference type="EMBL" id="CDO54500.1"/>
    </source>
</evidence>
<evidence type="ECO:0000256" key="3">
    <source>
        <dbReference type="ARBA" id="ARBA00023125"/>
    </source>
</evidence>
<dbReference type="Proteomes" id="UP000242525">
    <property type="component" value="Unassembled WGS sequence"/>
</dbReference>
<comment type="caution">
    <text evidence="6">The sequence shown here is derived from an EMBL/GenBank/DDBJ whole genome shotgun (WGS) entry which is preliminary data.</text>
</comment>
<name>A0A0J9XBC7_GEOCN</name>
<keyword evidence="2" id="KW-0479">Metal-binding</keyword>
<evidence type="ECO:0008006" key="8">
    <source>
        <dbReference type="Google" id="ProtNLM"/>
    </source>
</evidence>
<dbReference type="CDD" id="cd12148">
    <property type="entry name" value="fungal_TF_MHR"/>
    <property type="match status" value="1"/>
</dbReference>
<evidence type="ECO:0000256" key="1">
    <source>
        <dbReference type="ARBA" id="ARBA00004123"/>
    </source>
</evidence>
<sequence>MPSPPPLVPISTAPPNHHFLHTPPSSTTSIATEFSVLKLVSNLSPSIHVQSCSCFVSRKRNSSIVAMQMSPAPHLPPLTQSSMLSNLGFYFTSYHPIIPMFNPRAWKNKAFAAWNTIDQGSVLSFNQIELAIIYLLVALGSRHKEIALDYYAKAKKIIPNVFDVPMCLNIVQYTLLLSVFEAVVNNDLPESAKLAESANENATSLGLHSLLDVAKYGSLDIPGLNQTESYRTWVSAYVWRRELELATTMTVNNKITKPTTINDKAFKEIDFDPCYLKLRIAALETGVMNNGTDLTEFLKKDNVEALQLGINYFMSSTSLSSIQNQKFTQKSQDAALALAELMLGNGGRQSQFAFLYKHVLNKCAFELMYLYCVVGKASTILYRLNYLLNDTVAYLSTCAHCDTQSGHTRVGLPTPGSINAVRFFHEVEAIQDNEVPIGFSLINMNDTATAPISPTSSHNSSPSGSVSPRSESPGTTRRVNNASLMEPKFAVLENDKNSQVLKIVI</sequence>
<proteinExistence type="predicted"/>
<dbReference type="PANTHER" id="PTHR46910">
    <property type="entry name" value="TRANSCRIPTION FACTOR PDR1"/>
    <property type="match status" value="1"/>
</dbReference>
<comment type="subcellular location">
    <subcellularLocation>
        <location evidence="1">Nucleus</location>
    </subcellularLocation>
</comment>
<evidence type="ECO:0000256" key="2">
    <source>
        <dbReference type="ARBA" id="ARBA00022723"/>
    </source>
</evidence>
<dbReference type="GO" id="GO:0003700">
    <property type="term" value="F:DNA-binding transcription factor activity"/>
    <property type="evidence" value="ECO:0007669"/>
    <property type="project" value="InterPro"/>
</dbReference>
<dbReference type="GO" id="GO:0003677">
    <property type="term" value="F:DNA binding"/>
    <property type="evidence" value="ECO:0007669"/>
    <property type="project" value="UniProtKB-KW"/>
</dbReference>
<feature type="compositionally biased region" description="Low complexity" evidence="5">
    <location>
        <begin position="451"/>
        <end position="473"/>
    </location>
</feature>
<evidence type="ECO:0000256" key="4">
    <source>
        <dbReference type="ARBA" id="ARBA00023242"/>
    </source>
</evidence>
<dbReference type="PANTHER" id="PTHR46910:SF3">
    <property type="entry name" value="HALOTOLERANCE PROTEIN 9-RELATED"/>
    <property type="match status" value="1"/>
</dbReference>
<dbReference type="AlphaFoldDB" id="A0A0J9XBC7"/>
<gene>
    <name evidence="6" type="ORF">BN980_GECA08s00109g</name>
</gene>
<dbReference type="OrthoDB" id="2123952at2759"/>
<dbReference type="GO" id="GO:0046872">
    <property type="term" value="F:metal ion binding"/>
    <property type="evidence" value="ECO:0007669"/>
    <property type="project" value="UniProtKB-KW"/>
</dbReference>
<reference evidence="6" key="1">
    <citation type="submission" date="2014-03" db="EMBL/GenBank/DDBJ databases">
        <authorList>
            <person name="Casaregola S."/>
        </authorList>
    </citation>
    <scope>NUCLEOTIDE SEQUENCE [LARGE SCALE GENOMIC DNA]</scope>
    <source>
        <strain evidence="6">CLIB 918</strain>
    </source>
</reference>
<organism evidence="6 7">
    <name type="scientific">Geotrichum candidum</name>
    <name type="common">Oospora lactis</name>
    <name type="synonym">Dipodascus geotrichum</name>
    <dbReference type="NCBI Taxonomy" id="1173061"/>
    <lineage>
        <taxon>Eukaryota</taxon>
        <taxon>Fungi</taxon>
        <taxon>Dikarya</taxon>
        <taxon>Ascomycota</taxon>
        <taxon>Saccharomycotina</taxon>
        <taxon>Dipodascomycetes</taxon>
        <taxon>Dipodascales</taxon>
        <taxon>Dipodascaceae</taxon>
        <taxon>Geotrichum</taxon>
    </lineage>
</organism>
<keyword evidence="3" id="KW-0238">DNA-binding</keyword>
<keyword evidence="7" id="KW-1185">Reference proteome</keyword>
<dbReference type="EMBL" id="CCBN010000008">
    <property type="protein sequence ID" value="CDO54500.1"/>
    <property type="molecule type" value="Genomic_DNA"/>
</dbReference>
<accession>A0A0J9XBC7</accession>
<evidence type="ECO:0000256" key="5">
    <source>
        <dbReference type="SAM" id="MobiDB-lite"/>
    </source>
</evidence>
<evidence type="ECO:0000313" key="7">
    <source>
        <dbReference type="Proteomes" id="UP000242525"/>
    </source>
</evidence>
<feature type="region of interest" description="Disordered" evidence="5">
    <location>
        <begin position="450"/>
        <end position="482"/>
    </location>
</feature>
<dbReference type="InterPro" id="IPR050987">
    <property type="entry name" value="AtrR-like"/>
</dbReference>